<sequence>MKKCILRAFIHTDFPGGPRGPLKILQGPLGGRGPQFRNRCAVNHSLRVMYEPSQEMNANVNISPVSPSSIACLDIFINSLVDCKGCLSNTVFRRADSNSSVSIPIPPFLKSEAMGVYPNNSSYSCKKGTCEFLRKKKKIQCNNLKIF</sequence>
<protein>
    <submittedName>
        <fullName evidence="1">Uncharacterized protein</fullName>
    </submittedName>
</protein>
<evidence type="ECO:0000313" key="1">
    <source>
        <dbReference type="EMBL" id="CAG6707654.1"/>
    </source>
</evidence>
<organism evidence="1">
    <name type="scientific">Cacopsylla melanoneura</name>
    <dbReference type="NCBI Taxonomy" id="428564"/>
    <lineage>
        <taxon>Eukaryota</taxon>
        <taxon>Metazoa</taxon>
        <taxon>Ecdysozoa</taxon>
        <taxon>Arthropoda</taxon>
        <taxon>Hexapoda</taxon>
        <taxon>Insecta</taxon>
        <taxon>Pterygota</taxon>
        <taxon>Neoptera</taxon>
        <taxon>Paraneoptera</taxon>
        <taxon>Hemiptera</taxon>
        <taxon>Sternorrhyncha</taxon>
        <taxon>Psylloidea</taxon>
        <taxon>Psyllidae</taxon>
        <taxon>Psyllinae</taxon>
        <taxon>Cacopsylla</taxon>
    </lineage>
</organism>
<proteinExistence type="predicted"/>
<dbReference type="EMBL" id="HBUF01344358">
    <property type="protein sequence ID" value="CAG6707654.1"/>
    <property type="molecule type" value="Transcribed_RNA"/>
</dbReference>
<dbReference type="AlphaFoldDB" id="A0A8D8UM59"/>
<name>A0A8D8UM59_9HEMI</name>
<reference evidence="1" key="1">
    <citation type="submission" date="2021-05" db="EMBL/GenBank/DDBJ databases">
        <authorList>
            <person name="Alioto T."/>
            <person name="Alioto T."/>
            <person name="Gomez Garrido J."/>
        </authorList>
    </citation>
    <scope>NUCLEOTIDE SEQUENCE</scope>
</reference>
<accession>A0A8D8UM59</accession>